<dbReference type="InterPro" id="IPR055418">
    <property type="entry name" value="UFD1_N2"/>
</dbReference>
<dbReference type="InterPro" id="IPR042299">
    <property type="entry name" value="Ufd1-like_Nn"/>
</dbReference>
<evidence type="ECO:0000259" key="7">
    <source>
        <dbReference type="Pfam" id="PF24842"/>
    </source>
</evidence>
<dbReference type="Pfam" id="PF16558">
    <property type="entry name" value="AZUL"/>
    <property type="match status" value="1"/>
</dbReference>
<feature type="domain" description="DUF7590" evidence="6">
    <location>
        <begin position="275"/>
        <end position="406"/>
    </location>
</feature>
<evidence type="ECO:0000256" key="2">
    <source>
        <dbReference type="ARBA" id="ARBA00022786"/>
    </source>
</evidence>
<dbReference type="AlphaFoldDB" id="A0A4U0U0L1"/>
<dbReference type="InterPro" id="IPR032353">
    <property type="entry name" value="AZUL"/>
</dbReference>
<dbReference type="EMBL" id="NAJL01000018">
    <property type="protein sequence ID" value="TKA28421.1"/>
    <property type="molecule type" value="Genomic_DNA"/>
</dbReference>
<dbReference type="GO" id="GO:0036503">
    <property type="term" value="P:ERAD pathway"/>
    <property type="evidence" value="ECO:0007669"/>
    <property type="project" value="TreeGrafter"/>
</dbReference>
<feature type="domain" description="Ubiquitin fusion degradation protein UFD1 N-terminal subdomain 1" evidence="4">
    <location>
        <begin position="78"/>
        <end position="126"/>
    </location>
</feature>
<evidence type="ECO:0000259" key="5">
    <source>
        <dbReference type="Pfam" id="PF16558"/>
    </source>
</evidence>
<evidence type="ECO:0000259" key="4">
    <source>
        <dbReference type="Pfam" id="PF03152"/>
    </source>
</evidence>
<evidence type="ECO:0000256" key="3">
    <source>
        <dbReference type="SAM" id="MobiDB-lite"/>
    </source>
</evidence>
<feature type="compositionally biased region" description="Basic and acidic residues" evidence="3">
    <location>
        <begin position="407"/>
        <end position="429"/>
    </location>
</feature>
<dbReference type="Gene3D" id="2.40.40.50">
    <property type="entry name" value="Ubiquitin fusion degradation protein UFD1, N-terminal domain"/>
    <property type="match status" value="1"/>
</dbReference>
<dbReference type="InterPro" id="IPR042556">
    <property type="entry name" value="AZUL_sf"/>
</dbReference>
<dbReference type="GO" id="GO:0031593">
    <property type="term" value="F:polyubiquitin modification-dependent protein binding"/>
    <property type="evidence" value="ECO:0007669"/>
    <property type="project" value="TreeGrafter"/>
</dbReference>
<dbReference type="Pfam" id="PF24842">
    <property type="entry name" value="UFD1_N2"/>
    <property type="match status" value="1"/>
</dbReference>
<comment type="similarity">
    <text evidence="1">Belongs to the UFD1 family.</text>
</comment>
<dbReference type="Pfam" id="PF24503">
    <property type="entry name" value="DUF7590"/>
    <property type="match status" value="1"/>
</dbReference>
<feature type="domain" description="Ubiquitin-protein ligase E3A N-terminal zinc-binding" evidence="5">
    <location>
        <begin position="668"/>
        <end position="693"/>
    </location>
</feature>
<evidence type="ECO:0000313" key="8">
    <source>
        <dbReference type="EMBL" id="TKA28421.1"/>
    </source>
</evidence>
<comment type="caution">
    <text evidence="8">The sequence shown here is derived from an EMBL/GenBank/DDBJ whole genome shotgun (WGS) entry which is preliminary data.</text>
</comment>
<dbReference type="InterPro" id="IPR055417">
    <property type="entry name" value="UFD1_N1"/>
</dbReference>
<evidence type="ECO:0000313" key="9">
    <source>
        <dbReference type="Proteomes" id="UP000308549"/>
    </source>
</evidence>
<dbReference type="PANTHER" id="PTHR12555:SF15">
    <property type="entry name" value="FUSION DEGRADATION PROTEIN (UFD1), PUTATIVE (AFU_ORTHOLOGUE AFUA_4G04640)-RELATED"/>
    <property type="match status" value="1"/>
</dbReference>
<dbReference type="InterPro" id="IPR004854">
    <property type="entry name" value="Ufd1-like"/>
</dbReference>
<gene>
    <name evidence="8" type="ORF">B0A50_03888</name>
</gene>
<dbReference type="Pfam" id="PF03152">
    <property type="entry name" value="UFD1_N1"/>
    <property type="match status" value="1"/>
</dbReference>
<dbReference type="GO" id="GO:0034098">
    <property type="term" value="C:VCP-NPL4-UFD1 AAA ATPase complex"/>
    <property type="evidence" value="ECO:0007669"/>
    <property type="project" value="TreeGrafter"/>
</dbReference>
<keyword evidence="9" id="KW-1185">Reference proteome</keyword>
<reference evidence="8 9" key="1">
    <citation type="submission" date="2017-03" db="EMBL/GenBank/DDBJ databases">
        <title>Genomes of endolithic fungi from Antarctica.</title>
        <authorList>
            <person name="Coleine C."/>
            <person name="Masonjones S."/>
            <person name="Stajich J.E."/>
        </authorList>
    </citation>
    <scope>NUCLEOTIDE SEQUENCE [LARGE SCALE GENOMIC DNA]</scope>
    <source>
        <strain evidence="8 9">CCFEE 6315</strain>
    </source>
</reference>
<feature type="region of interest" description="Disordered" evidence="3">
    <location>
        <begin position="406"/>
        <end position="429"/>
    </location>
</feature>
<dbReference type="Gene3D" id="6.10.130.10">
    <property type="entry name" value="Ubiquitin-protein ligase E3A, N-terminal zinc-binding domain (AZUL)"/>
    <property type="match status" value="1"/>
</dbReference>
<evidence type="ECO:0000256" key="1">
    <source>
        <dbReference type="ARBA" id="ARBA00006043"/>
    </source>
</evidence>
<dbReference type="OrthoDB" id="193703at2759"/>
<keyword evidence="2" id="KW-0833">Ubl conjugation pathway</keyword>
<dbReference type="Proteomes" id="UP000308549">
    <property type="component" value="Unassembled WGS sequence"/>
</dbReference>
<dbReference type="Gene3D" id="3.10.330.10">
    <property type="match status" value="1"/>
</dbReference>
<name>A0A4U0U0L1_9PEZI</name>
<sequence length="794" mass="87654">MAAEIQWSAQYQVSAARSQGLPGDKILLPASALEALLSASANLAAETARRELPTYDPYNSSTYSAYRRAESEYQDQRHQLPYPLTFRLVNPENGRVVYAGIREFSAEEGEVMLSPFLQEALGLKAQKGTGADPMVLDEDAATGAETGADTAISTGSTVTVHAKQLSKGTFVKLRPLEAGYDPEDWKALLEQHLRQNYTTLTNGEVLVVPGGGSGMGRKQEDFKFLVDGFQPETDGVCIVDTDLEVDIEALNEEQARETLKRVAAKMTRAPGTELGSSPGGELDIFKSQLGQILPGEYVDYELASWDKSQTLELELTGEDEEDDVDLLVSPLSATQRAKPRTDEYTVGDFNSRPSKRIRLEPTNVELEGAEALYVTVHAFAPAETPMDGSVNGGTAHLRHYTLRAHHPHPDEKLQNGDARESEAPPNEGDVRCKNCGQWVPQRTLMLHENFCLRNNLLCPRGCGEVFQKRSAAFEEHWHCPHDDAYGNSLLSRQKHDARLHPPEVLRCRECETQETFSNAPALAQHRTTTCPAKLILCRFCHLVVPQEGDPDGPNAEALLSGMTPHELADGARTTECHLCNKIVRLRDMETHLKNHDLDRFSRPPPNPCRNVNCGRTLDVCSKTGDTRAGSRMGQGPGNDVRLCSTCFGPLYVSMHDPEGKALRRRIERRYLQQLVTGCGKGWCRNEYCKTGRKNLGTEGTITTKDALSMIKPFMEKLAQGDVDTPLHFCVDEKSQKQRTLATMLAAEDGGPMGQGAGHGFEWCLGALEAERGDLDGARQWLKNYAPSKQDAKRL</sequence>
<protein>
    <submittedName>
        <fullName evidence="8">Uncharacterized protein</fullName>
    </submittedName>
</protein>
<dbReference type="Pfam" id="PF23580">
    <property type="entry name" value="Znf_XAF1_N"/>
    <property type="match status" value="1"/>
</dbReference>
<accession>A0A4U0U0L1</accession>
<proteinExistence type="inferred from homology"/>
<evidence type="ECO:0000259" key="6">
    <source>
        <dbReference type="Pfam" id="PF24503"/>
    </source>
</evidence>
<feature type="domain" description="Ubiquitin fusion degradation protein UFD1 N-terminal subdomain 2" evidence="7">
    <location>
        <begin position="167"/>
        <end position="249"/>
    </location>
</feature>
<dbReference type="GO" id="GO:0006511">
    <property type="term" value="P:ubiquitin-dependent protein catabolic process"/>
    <property type="evidence" value="ECO:0007669"/>
    <property type="project" value="InterPro"/>
</dbReference>
<organism evidence="8 9">
    <name type="scientific">Salinomyces thailandicus</name>
    <dbReference type="NCBI Taxonomy" id="706561"/>
    <lineage>
        <taxon>Eukaryota</taxon>
        <taxon>Fungi</taxon>
        <taxon>Dikarya</taxon>
        <taxon>Ascomycota</taxon>
        <taxon>Pezizomycotina</taxon>
        <taxon>Dothideomycetes</taxon>
        <taxon>Dothideomycetidae</taxon>
        <taxon>Mycosphaerellales</taxon>
        <taxon>Teratosphaeriaceae</taxon>
        <taxon>Salinomyces</taxon>
    </lineage>
</organism>
<dbReference type="PANTHER" id="PTHR12555">
    <property type="entry name" value="UBIQUITIN FUSION DEGRADATON PROTEIN 1"/>
    <property type="match status" value="1"/>
</dbReference>
<dbReference type="InterPro" id="IPR056012">
    <property type="entry name" value="DUF7590"/>
</dbReference>